<name>S8AYQ1_PENO1</name>
<evidence type="ECO:0000313" key="3">
    <source>
        <dbReference type="Proteomes" id="UP000019376"/>
    </source>
</evidence>
<evidence type="ECO:0000256" key="1">
    <source>
        <dbReference type="SAM" id="MobiDB-lite"/>
    </source>
</evidence>
<proteinExistence type="predicted"/>
<dbReference type="AlphaFoldDB" id="S8AYQ1"/>
<dbReference type="HOGENOM" id="CLU_2559015_0_0_1"/>
<organism evidence="2 3">
    <name type="scientific">Penicillium oxalicum (strain 114-2 / CGMCC 5302)</name>
    <name type="common">Penicillium decumbens</name>
    <dbReference type="NCBI Taxonomy" id="933388"/>
    <lineage>
        <taxon>Eukaryota</taxon>
        <taxon>Fungi</taxon>
        <taxon>Dikarya</taxon>
        <taxon>Ascomycota</taxon>
        <taxon>Pezizomycotina</taxon>
        <taxon>Eurotiomycetes</taxon>
        <taxon>Eurotiomycetidae</taxon>
        <taxon>Eurotiales</taxon>
        <taxon>Aspergillaceae</taxon>
        <taxon>Penicillium</taxon>
    </lineage>
</organism>
<sequence length="82" mass="9271">MELGRLRYGQWEMGGGGAMDAQDEESTLKKGKKKGEKYKGEDKRERYVGEKKLSICLNRGPHADGERVEKDEADGHAKDMQE</sequence>
<feature type="compositionally biased region" description="Basic and acidic residues" evidence="1">
    <location>
        <begin position="61"/>
        <end position="82"/>
    </location>
</feature>
<evidence type="ECO:0000313" key="2">
    <source>
        <dbReference type="EMBL" id="EPS31538.1"/>
    </source>
</evidence>
<accession>S8AYQ1</accession>
<feature type="region of interest" description="Disordered" evidence="1">
    <location>
        <begin position="58"/>
        <end position="82"/>
    </location>
</feature>
<keyword evidence="3" id="KW-1185">Reference proteome</keyword>
<gene>
    <name evidence="2" type="ORF">PDE_06493</name>
</gene>
<protein>
    <submittedName>
        <fullName evidence="2">Uncharacterized protein</fullName>
    </submittedName>
</protein>
<dbReference type="EMBL" id="KB644413">
    <property type="protein sequence ID" value="EPS31538.1"/>
    <property type="molecule type" value="Genomic_DNA"/>
</dbReference>
<reference evidence="2 3" key="1">
    <citation type="journal article" date="2013" name="PLoS ONE">
        <title>Genomic and secretomic analyses reveal unique features of the lignocellulolytic enzyme system of Penicillium decumbens.</title>
        <authorList>
            <person name="Liu G."/>
            <person name="Zhang L."/>
            <person name="Wei X."/>
            <person name="Zou G."/>
            <person name="Qin Y."/>
            <person name="Ma L."/>
            <person name="Li J."/>
            <person name="Zheng H."/>
            <person name="Wang S."/>
            <person name="Wang C."/>
            <person name="Xun L."/>
            <person name="Zhao G.-P."/>
            <person name="Zhou Z."/>
            <person name="Qu Y."/>
        </authorList>
    </citation>
    <scope>NUCLEOTIDE SEQUENCE [LARGE SCALE GENOMIC DNA]</scope>
    <source>
        <strain evidence="3">114-2 / CGMCC 5302</strain>
    </source>
</reference>
<feature type="region of interest" description="Disordered" evidence="1">
    <location>
        <begin position="1"/>
        <end position="43"/>
    </location>
</feature>
<dbReference type="Proteomes" id="UP000019376">
    <property type="component" value="Unassembled WGS sequence"/>
</dbReference>